<protein>
    <submittedName>
        <fullName evidence="1">Uncharacterized protein</fullName>
    </submittedName>
</protein>
<dbReference type="Proteomes" id="UP000828251">
    <property type="component" value="Unassembled WGS sequence"/>
</dbReference>
<gene>
    <name evidence="1" type="ORF">J1N35_044161</name>
</gene>
<evidence type="ECO:0000313" key="1">
    <source>
        <dbReference type="EMBL" id="KAH1031987.1"/>
    </source>
</evidence>
<keyword evidence="2" id="KW-1185">Reference proteome</keyword>
<dbReference type="EMBL" id="JAIQCV010000013">
    <property type="protein sequence ID" value="KAH1031987.1"/>
    <property type="molecule type" value="Genomic_DNA"/>
</dbReference>
<dbReference type="AlphaFoldDB" id="A0A9D3ZFV4"/>
<reference evidence="1 2" key="1">
    <citation type="journal article" date="2021" name="Plant Biotechnol. J.">
        <title>Multi-omics assisted identification of the key and species-specific regulatory components of drought-tolerant mechanisms in Gossypium stocksii.</title>
        <authorList>
            <person name="Yu D."/>
            <person name="Ke L."/>
            <person name="Zhang D."/>
            <person name="Wu Y."/>
            <person name="Sun Y."/>
            <person name="Mei J."/>
            <person name="Sun J."/>
            <person name="Sun Y."/>
        </authorList>
    </citation>
    <scope>NUCLEOTIDE SEQUENCE [LARGE SCALE GENOMIC DNA]</scope>
    <source>
        <strain evidence="2">cv. E1</strain>
        <tissue evidence="1">Leaf</tissue>
    </source>
</reference>
<evidence type="ECO:0000313" key="2">
    <source>
        <dbReference type="Proteomes" id="UP000828251"/>
    </source>
</evidence>
<name>A0A9D3ZFV4_9ROSI</name>
<proteinExistence type="predicted"/>
<accession>A0A9D3ZFV4</accession>
<sequence>MIIVNQCSNLRLNRGTKAPFKRSCGSISEASYWTPAGSRGFYHSEERLILWDSTKEPINFFYHFCKTKLHPFTLAEFLQRDGGRQNINLLTDLTNNRVVADTRINHNSRDNSSETNSISCELNEAIAIDSLISGACKKYKTTAEAIRISCASEEEGSKAQLERHSKRKADPINLITIVVEAPTSPIASPLHVFSTSSLIALNEDTPSFALLMWS</sequence>
<comment type="caution">
    <text evidence="1">The sequence shown here is derived from an EMBL/GenBank/DDBJ whole genome shotgun (WGS) entry which is preliminary data.</text>
</comment>
<organism evidence="1 2">
    <name type="scientific">Gossypium stocksii</name>
    <dbReference type="NCBI Taxonomy" id="47602"/>
    <lineage>
        <taxon>Eukaryota</taxon>
        <taxon>Viridiplantae</taxon>
        <taxon>Streptophyta</taxon>
        <taxon>Embryophyta</taxon>
        <taxon>Tracheophyta</taxon>
        <taxon>Spermatophyta</taxon>
        <taxon>Magnoliopsida</taxon>
        <taxon>eudicotyledons</taxon>
        <taxon>Gunneridae</taxon>
        <taxon>Pentapetalae</taxon>
        <taxon>rosids</taxon>
        <taxon>malvids</taxon>
        <taxon>Malvales</taxon>
        <taxon>Malvaceae</taxon>
        <taxon>Malvoideae</taxon>
        <taxon>Gossypium</taxon>
    </lineage>
</organism>
<dbReference type="OrthoDB" id="10473563at2759"/>